<dbReference type="PROSITE" id="PS00092">
    <property type="entry name" value="N6_MTASE"/>
    <property type="match status" value="1"/>
</dbReference>
<reference evidence="5 6" key="1">
    <citation type="submission" date="2019-02" db="EMBL/GenBank/DDBJ databases">
        <title>Prokaryotic population dynamics and viral predation in marine succession experiment using metagenomics: the confinement effect.</title>
        <authorList>
            <person name="Haro-Moreno J.M."/>
            <person name="Rodriguez-Valera F."/>
            <person name="Lopez-Perez M."/>
        </authorList>
    </citation>
    <scope>NUCLEOTIDE SEQUENCE [LARGE SCALE GENOMIC DNA]</scope>
    <source>
        <strain evidence="5">MED-G161</strain>
    </source>
</reference>
<dbReference type="GO" id="GO:0003676">
    <property type="term" value="F:nucleic acid binding"/>
    <property type="evidence" value="ECO:0007669"/>
    <property type="project" value="InterPro"/>
</dbReference>
<feature type="domain" description="Methyltransferase" evidence="4">
    <location>
        <begin position="104"/>
        <end position="238"/>
    </location>
</feature>
<dbReference type="NCBIfam" id="TIGR00536">
    <property type="entry name" value="hemK_fam"/>
    <property type="match status" value="1"/>
</dbReference>
<gene>
    <name evidence="5" type="primary">prmC</name>
    <name evidence="5" type="ORF">EVA94_01305</name>
</gene>
<dbReference type="PANTHER" id="PTHR18895">
    <property type="entry name" value="HEMK METHYLTRANSFERASE"/>
    <property type="match status" value="1"/>
</dbReference>
<accession>A0A520MVV2</accession>
<keyword evidence="3" id="KW-0949">S-adenosyl-L-methionine</keyword>
<protein>
    <submittedName>
        <fullName evidence="5">Peptide chain release factor N(5)-glutamine methyltransferase</fullName>
        <ecNumber evidence="5">2.1.1.297</ecNumber>
    </submittedName>
</protein>
<dbReference type="Pfam" id="PF13847">
    <property type="entry name" value="Methyltransf_31"/>
    <property type="match status" value="1"/>
</dbReference>
<dbReference type="InterPro" id="IPR004556">
    <property type="entry name" value="HemK-like"/>
</dbReference>
<evidence type="ECO:0000256" key="3">
    <source>
        <dbReference type="ARBA" id="ARBA00022691"/>
    </source>
</evidence>
<dbReference type="AlphaFoldDB" id="A0A520MVV2"/>
<dbReference type="SUPFAM" id="SSF53335">
    <property type="entry name" value="S-adenosyl-L-methionine-dependent methyltransferases"/>
    <property type="match status" value="1"/>
</dbReference>
<dbReference type="Proteomes" id="UP000315498">
    <property type="component" value="Unassembled WGS sequence"/>
</dbReference>
<keyword evidence="2 5" id="KW-0808">Transferase</keyword>
<evidence type="ECO:0000259" key="4">
    <source>
        <dbReference type="Pfam" id="PF13847"/>
    </source>
</evidence>
<evidence type="ECO:0000313" key="5">
    <source>
        <dbReference type="EMBL" id="RZO25306.1"/>
    </source>
</evidence>
<name>A0A520MVV2_9GAMM</name>
<dbReference type="CDD" id="cd02440">
    <property type="entry name" value="AdoMet_MTases"/>
    <property type="match status" value="1"/>
</dbReference>
<dbReference type="GO" id="GO:0032259">
    <property type="term" value="P:methylation"/>
    <property type="evidence" value="ECO:0007669"/>
    <property type="project" value="UniProtKB-KW"/>
</dbReference>
<evidence type="ECO:0000313" key="6">
    <source>
        <dbReference type="Proteomes" id="UP000315498"/>
    </source>
</evidence>
<dbReference type="InterPro" id="IPR029063">
    <property type="entry name" value="SAM-dependent_MTases_sf"/>
</dbReference>
<dbReference type="InterPro" id="IPR002052">
    <property type="entry name" value="DNA_methylase_N6_adenine_CS"/>
</dbReference>
<keyword evidence="1 5" id="KW-0489">Methyltransferase</keyword>
<dbReference type="EMBL" id="SHBG01000007">
    <property type="protein sequence ID" value="RZO25306.1"/>
    <property type="molecule type" value="Genomic_DNA"/>
</dbReference>
<evidence type="ECO:0000256" key="1">
    <source>
        <dbReference type="ARBA" id="ARBA00022603"/>
    </source>
</evidence>
<dbReference type="EC" id="2.1.1.297" evidence="5"/>
<organism evidence="5 6">
    <name type="scientific">SAR86 cluster bacterium</name>
    <dbReference type="NCBI Taxonomy" id="2030880"/>
    <lineage>
        <taxon>Bacteria</taxon>
        <taxon>Pseudomonadati</taxon>
        <taxon>Pseudomonadota</taxon>
        <taxon>Gammaproteobacteria</taxon>
        <taxon>SAR86 cluster</taxon>
    </lineage>
</organism>
<proteinExistence type="predicted"/>
<dbReference type="NCBIfam" id="TIGR03534">
    <property type="entry name" value="RF_mod_PrmC"/>
    <property type="match status" value="1"/>
</dbReference>
<sequence length="271" mass="31093">MNYKLSYYQEKLDSETLKNEFIFYLKEKLFFNDKDIYLNKDRELSVEEQNLIQDFIEKKKEGMPLDYILNSSKFYENDFYVDSRVLIPRPETEMLVDYINNNFSSSLKVLDAGTGSGCIGISIALKNPNFDVYGSDYSIDSLNVAATNKKTLDPKNFSLIHANWLSCFEKNSFDLIVSNPPYISDQDPHLSNLMHEPNKALVSSDDGLGDIKLIVDQSTKVLKNDGILILEHGYDQQNEVTDIFKSNHFSNISTLRDFQSLPRITLGIFKS</sequence>
<dbReference type="InterPro" id="IPR050320">
    <property type="entry name" value="N5-glutamine_MTase"/>
</dbReference>
<dbReference type="GO" id="GO:0102559">
    <property type="term" value="F:peptide chain release factor N(5)-glutamine methyltransferase activity"/>
    <property type="evidence" value="ECO:0007669"/>
    <property type="project" value="UniProtKB-EC"/>
</dbReference>
<dbReference type="PANTHER" id="PTHR18895:SF74">
    <property type="entry name" value="MTRF1L RELEASE FACTOR GLUTAMINE METHYLTRANSFERASE"/>
    <property type="match status" value="1"/>
</dbReference>
<dbReference type="InterPro" id="IPR025714">
    <property type="entry name" value="Methyltranfer_dom"/>
</dbReference>
<dbReference type="InterPro" id="IPR019874">
    <property type="entry name" value="RF_methyltr_PrmC"/>
</dbReference>
<comment type="caution">
    <text evidence="5">The sequence shown here is derived from an EMBL/GenBank/DDBJ whole genome shotgun (WGS) entry which is preliminary data.</text>
</comment>
<evidence type="ECO:0000256" key="2">
    <source>
        <dbReference type="ARBA" id="ARBA00022679"/>
    </source>
</evidence>
<dbReference type="Gene3D" id="3.40.50.150">
    <property type="entry name" value="Vaccinia Virus protein VP39"/>
    <property type="match status" value="1"/>
</dbReference>
<dbReference type="Gene3D" id="1.10.8.10">
    <property type="entry name" value="DNA helicase RuvA subunit, C-terminal domain"/>
    <property type="match status" value="1"/>
</dbReference>